<organism evidence="1 2">
    <name type="scientific">Phytophthora lilii</name>
    <dbReference type="NCBI Taxonomy" id="2077276"/>
    <lineage>
        <taxon>Eukaryota</taxon>
        <taxon>Sar</taxon>
        <taxon>Stramenopiles</taxon>
        <taxon>Oomycota</taxon>
        <taxon>Peronosporomycetes</taxon>
        <taxon>Peronosporales</taxon>
        <taxon>Peronosporaceae</taxon>
        <taxon>Phytophthora</taxon>
    </lineage>
</organism>
<proteinExistence type="predicted"/>
<dbReference type="PANTHER" id="PTHR13510:SF44">
    <property type="entry name" value="RABENOSYN-5"/>
    <property type="match status" value="1"/>
</dbReference>
<dbReference type="PANTHER" id="PTHR13510">
    <property type="entry name" value="FYVE-FINGER-CONTAINING RAB5 EFFECTOR PROTEIN RABENOSYN-5-RELATED"/>
    <property type="match status" value="1"/>
</dbReference>
<comment type="caution">
    <text evidence="1">The sequence shown here is derived from an EMBL/GenBank/DDBJ whole genome shotgun (WGS) entry which is preliminary data.</text>
</comment>
<protein>
    <submittedName>
        <fullName evidence="1">Unnamed protein product</fullName>
    </submittedName>
</protein>
<evidence type="ECO:0000313" key="1">
    <source>
        <dbReference type="EMBL" id="GMF20562.1"/>
    </source>
</evidence>
<dbReference type="OrthoDB" id="118772at2759"/>
<dbReference type="AlphaFoldDB" id="A0A9W6TVY0"/>
<keyword evidence="2" id="KW-1185">Reference proteome</keyword>
<name>A0A9W6TVY0_9STRA</name>
<accession>A0A9W6TVY0</accession>
<gene>
    <name evidence="1" type="ORF">Plil01_000799800</name>
</gene>
<dbReference type="Proteomes" id="UP001165083">
    <property type="component" value="Unassembled WGS sequence"/>
</dbReference>
<reference evidence="1" key="1">
    <citation type="submission" date="2023-04" db="EMBL/GenBank/DDBJ databases">
        <title>Phytophthora lilii NBRC 32176.</title>
        <authorList>
            <person name="Ichikawa N."/>
            <person name="Sato H."/>
            <person name="Tonouchi N."/>
        </authorList>
    </citation>
    <scope>NUCLEOTIDE SEQUENCE</scope>
    <source>
        <strain evidence="1">NBRC 32176</strain>
    </source>
</reference>
<sequence length="133" mass="14372">MKGRFIVNPFQELNLTSTDRTSLEDLANQCITSNLQLCMNYMSGSKRGVDPNHWKPLKEKEKLKVYTERPEAAAAAAAAGVEPTGSGLPMILCVGTMEGKLDDLLFGVISEDLETMRMKASPVPVAGNQVDGA</sequence>
<evidence type="ECO:0000313" key="2">
    <source>
        <dbReference type="Proteomes" id="UP001165083"/>
    </source>
</evidence>
<dbReference type="InterPro" id="IPR052727">
    <property type="entry name" value="Rab4/Rab5_effector"/>
</dbReference>
<dbReference type="EMBL" id="BSXW01000380">
    <property type="protein sequence ID" value="GMF20562.1"/>
    <property type="molecule type" value="Genomic_DNA"/>
</dbReference>